<evidence type="ECO:0000259" key="1">
    <source>
        <dbReference type="Pfam" id="PF03920"/>
    </source>
</evidence>
<keyword evidence="3" id="KW-1185">Reference proteome</keyword>
<name>A0A8C9UMF7_SPEDA</name>
<dbReference type="Pfam" id="PF03920">
    <property type="entry name" value="TLE_N"/>
    <property type="match status" value="1"/>
</dbReference>
<evidence type="ECO:0000313" key="3">
    <source>
        <dbReference type="Proteomes" id="UP000694422"/>
    </source>
</evidence>
<proteinExistence type="predicted"/>
<evidence type="ECO:0000313" key="2">
    <source>
        <dbReference type="Ensembl" id="ENSSDAP00000008389.1"/>
    </source>
</evidence>
<reference evidence="2" key="2">
    <citation type="submission" date="2025-09" db="UniProtKB">
        <authorList>
            <consortium name="Ensembl"/>
        </authorList>
    </citation>
    <scope>IDENTIFICATION</scope>
</reference>
<protein>
    <recommendedName>
        <fullName evidence="1">Groucho/TLE N-terminal Q-rich domain-containing protein</fullName>
    </recommendedName>
</protein>
<accession>A0A8C9UMF7</accession>
<dbReference type="Ensembl" id="ENSSDAT00000009545.1">
    <property type="protein sequence ID" value="ENSSDAP00000008389.1"/>
    <property type="gene ID" value="ENSSDAG00000007662.1"/>
</dbReference>
<dbReference type="AlphaFoldDB" id="A0A8C9UMF7"/>
<dbReference type="InterPro" id="IPR005617">
    <property type="entry name" value="Groucho/TLE_N"/>
</dbReference>
<dbReference type="Proteomes" id="UP000694422">
    <property type="component" value="Unplaced"/>
</dbReference>
<reference evidence="2" key="1">
    <citation type="submission" date="2025-08" db="UniProtKB">
        <authorList>
            <consortium name="Ensembl"/>
        </authorList>
    </citation>
    <scope>IDENTIFICATION</scope>
</reference>
<feature type="domain" description="Groucho/TLE N-terminal Q-rich" evidence="1">
    <location>
        <begin position="1"/>
        <end position="32"/>
    </location>
</feature>
<sequence>MQRHYVMYYEMSYGLNIEMHKQVCLGPRLSSALRSSSLTLLPCHLLHVLRDTRRGDHVPIGCHPGGPWSSGLGSCHHPDLGVGGPPPSQGAFPRQLRGHCLRVPHGPWAWKEPCPAWCHPALPPGLTPLCSRLKSSRDSTASVPRSCPTCPRR</sequence>
<organism evidence="2 3">
    <name type="scientific">Spermophilus dauricus</name>
    <name type="common">Daurian ground squirrel</name>
    <dbReference type="NCBI Taxonomy" id="99837"/>
    <lineage>
        <taxon>Eukaryota</taxon>
        <taxon>Metazoa</taxon>
        <taxon>Chordata</taxon>
        <taxon>Craniata</taxon>
        <taxon>Vertebrata</taxon>
        <taxon>Euteleostomi</taxon>
        <taxon>Mammalia</taxon>
        <taxon>Eutheria</taxon>
        <taxon>Euarchontoglires</taxon>
        <taxon>Glires</taxon>
        <taxon>Rodentia</taxon>
        <taxon>Sciuromorpha</taxon>
        <taxon>Sciuridae</taxon>
        <taxon>Xerinae</taxon>
        <taxon>Marmotini</taxon>
        <taxon>Spermophilus</taxon>
    </lineage>
</organism>